<evidence type="ECO:0000256" key="3">
    <source>
        <dbReference type="ARBA" id="ARBA00022729"/>
    </source>
</evidence>
<sequence>MTSNDTSVSRRSLLKAAGGAAASASVAGYVETGEANDVQQQGSGTVTYARGNDSGTLDPQNTTSGEDVKVTNQLYDTLIEFEPNKTTLQEGLATQYSMDGTTVTLTLREGVTFHNGDEFTAEDFVATYRRFTDSDYQFYPGDSYVSAYGPFTLGNWVESVSTGGSASATTTDGGQANETDAETTTAQGGGGQGSYTLTIELDEPYAPFLRNLAMFASSVLSRRAIERHAQDQNFSLSNQPVGTGAFQFESWDTGNQRIRLSRNPDYWGEGPYVNEVVFTAIGSNTTRAQTLISGGADIIDGIGAQASQIVRNADAAELVETQGINVGYLAMNMARREEFRSKKVRQAISYAVNTEAIVNTIFRGIAEQASQPIPQKVLGYNESIDPYPHDPDRAQQLLEEAGYGNGFEFELATFKNPRTYNPSPIQAAQTVKSNLNEVGITVNINQQPFNPFLTYTEQGKHDACFLGWMTDNADPDNFYYALLHPQVSEDKLQQGQDWVSWDTEGFNTLDVAAWANREFMQLTEQAQSTLDRNERAELYKQAGQLAHDEAPWVFIDHAKELRGVANRVQDFQIAPISGPLLNRVKVEG</sequence>
<reference evidence="6 7" key="1">
    <citation type="journal article" date="2019" name="Int. J. Syst. Evol. Microbiol.">
        <title>The Global Catalogue of Microorganisms (GCM) 10K type strain sequencing project: providing services to taxonomists for standard genome sequencing and annotation.</title>
        <authorList>
            <consortium name="The Broad Institute Genomics Platform"/>
            <consortium name="The Broad Institute Genome Sequencing Center for Infectious Disease"/>
            <person name="Wu L."/>
            <person name="Ma J."/>
        </authorList>
    </citation>
    <scope>NUCLEOTIDE SEQUENCE [LARGE SCALE GENOMIC DNA]</scope>
    <source>
        <strain evidence="6 7">XZYJ18</strain>
    </source>
</reference>
<protein>
    <submittedName>
        <fullName evidence="6">ABC transporter substrate-binding protein</fullName>
    </submittedName>
</protein>
<evidence type="ECO:0000313" key="6">
    <source>
        <dbReference type="EMBL" id="MFC4824770.1"/>
    </source>
</evidence>
<dbReference type="Gene3D" id="3.40.190.10">
    <property type="entry name" value="Periplasmic binding protein-like II"/>
    <property type="match status" value="1"/>
</dbReference>
<evidence type="ECO:0000256" key="4">
    <source>
        <dbReference type="SAM" id="MobiDB-lite"/>
    </source>
</evidence>
<dbReference type="InterPro" id="IPR030678">
    <property type="entry name" value="Peptide/Ni-bd"/>
</dbReference>
<keyword evidence="3" id="KW-0732">Signal</keyword>
<dbReference type="PIRSF" id="PIRSF002741">
    <property type="entry name" value="MppA"/>
    <property type="match status" value="1"/>
</dbReference>
<organism evidence="6 7">
    <name type="scientific">Halorussus aquaticus</name>
    <dbReference type="NCBI Taxonomy" id="2953748"/>
    <lineage>
        <taxon>Archaea</taxon>
        <taxon>Methanobacteriati</taxon>
        <taxon>Methanobacteriota</taxon>
        <taxon>Stenosarchaea group</taxon>
        <taxon>Halobacteria</taxon>
        <taxon>Halobacteriales</taxon>
        <taxon>Haladaptataceae</taxon>
        <taxon>Halorussus</taxon>
    </lineage>
</organism>
<proteinExistence type="inferred from homology"/>
<dbReference type="PANTHER" id="PTHR30290:SF9">
    <property type="entry name" value="OLIGOPEPTIDE-BINDING PROTEIN APPA"/>
    <property type="match status" value="1"/>
</dbReference>
<dbReference type="EMBL" id="JBHSHT010000001">
    <property type="protein sequence ID" value="MFC4824770.1"/>
    <property type="molecule type" value="Genomic_DNA"/>
</dbReference>
<evidence type="ECO:0000256" key="1">
    <source>
        <dbReference type="ARBA" id="ARBA00005695"/>
    </source>
</evidence>
<gene>
    <name evidence="6" type="ORF">ACFO9K_10910</name>
</gene>
<dbReference type="InterPro" id="IPR000914">
    <property type="entry name" value="SBP_5_dom"/>
</dbReference>
<evidence type="ECO:0000256" key="2">
    <source>
        <dbReference type="ARBA" id="ARBA00022448"/>
    </source>
</evidence>
<dbReference type="InterPro" id="IPR039424">
    <property type="entry name" value="SBP_5"/>
</dbReference>
<dbReference type="Pfam" id="PF00496">
    <property type="entry name" value="SBP_bac_5"/>
    <property type="match status" value="1"/>
</dbReference>
<feature type="compositionally biased region" description="Polar residues" evidence="4">
    <location>
        <begin position="176"/>
        <end position="186"/>
    </location>
</feature>
<dbReference type="CDD" id="cd08493">
    <property type="entry name" value="PBP2_DppA_like"/>
    <property type="match status" value="1"/>
</dbReference>
<keyword evidence="7" id="KW-1185">Reference proteome</keyword>
<dbReference type="Gene3D" id="3.90.76.10">
    <property type="entry name" value="Dipeptide-binding Protein, Domain 1"/>
    <property type="match status" value="1"/>
</dbReference>
<feature type="compositionally biased region" description="Low complexity" evidence="4">
    <location>
        <begin position="162"/>
        <end position="174"/>
    </location>
</feature>
<name>A0ABD5Q2K4_9EURY</name>
<dbReference type="AlphaFoldDB" id="A0ABD5Q2K4"/>
<dbReference type="SUPFAM" id="SSF53850">
    <property type="entry name" value="Periplasmic binding protein-like II"/>
    <property type="match status" value="1"/>
</dbReference>
<feature type="domain" description="Solute-binding protein family 5" evidence="5">
    <location>
        <begin position="88"/>
        <end position="487"/>
    </location>
</feature>
<dbReference type="Gene3D" id="3.10.105.10">
    <property type="entry name" value="Dipeptide-binding Protein, Domain 3"/>
    <property type="match status" value="1"/>
</dbReference>
<dbReference type="PROSITE" id="PS51318">
    <property type="entry name" value="TAT"/>
    <property type="match status" value="1"/>
</dbReference>
<feature type="region of interest" description="Disordered" evidence="4">
    <location>
        <begin position="162"/>
        <end position="192"/>
    </location>
</feature>
<dbReference type="RefSeq" id="WP_254269509.1">
    <property type="nucleotide sequence ID" value="NZ_CP100400.1"/>
</dbReference>
<dbReference type="Proteomes" id="UP001595945">
    <property type="component" value="Unassembled WGS sequence"/>
</dbReference>
<comment type="caution">
    <text evidence="6">The sequence shown here is derived from an EMBL/GenBank/DDBJ whole genome shotgun (WGS) entry which is preliminary data.</text>
</comment>
<feature type="region of interest" description="Disordered" evidence="4">
    <location>
        <begin position="35"/>
        <end position="65"/>
    </location>
</feature>
<dbReference type="GeneID" id="73044532"/>
<accession>A0ABD5Q2K4</accession>
<evidence type="ECO:0000259" key="5">
    <source>
        <dbReference type="Pfam" id="PF00496"/>
    </source>
</evidence>
<comment type="similarity">
    <text evidence="1">Belongs to the bacterial solute-binding protein 5 family.</text>
</comment>
<feature type="compositionally biased region" description="Polar residues" evidence="4">
    <location>
        <begin position="53"/>
        <end position="65"/>
    </location>
</feature>
<dbReference type="GO" id="GO:0042597">
    <property type="term" value="C:periplasmic space"/>
    <property type="evidence" value="ECO:0007669"/>
    <property type="project" value="UniProtKB-ARBA"/>
</dbReference>
<feature type="compositionally biased region" description="Polar residues" evidence="4">
    <location>
        <begin position="37"/>
        <end position="46"/>
    </location>
</feature>
<evidence type="ECO:0000313" key="7">
    <source>
        <dbReference type="Proteomes" id="UP001595945"/>
    </source>
</evidence>
<dbReference type="PANTHER" id="PTHR30290">
    <property type="entry name" value="PERIPLASMIC BINDING COMPONENT OF ABC TRANSPORTER"/>
    <property type="match status" value="1"/>
</dbReference>
<keyword evidence="2" id="KW-0813">Transport</keyword>
<dbReference type="InterPro" id="IPR006311">
    <property type="entry name" value="TAT_signal"/>
</dbReference>